<dbReference type="SMART" id="SM00479">
    <property type="entry name" value="EXOIII"/>
    <property type="match status" value="1"/>
</dbReference>
<evidence type="ECO:0000256" key="1">
    <source>
        <dbReference type="ARBA" id="ARBA00022722"/>
    </source>
</evidence>
<dbReference type="CDD" id="cd06127">
    <property type="entry name" value="DEDDh"/>
    <property type="match status" value="1"/>
</dbReference>
<dbReference type="Pfam" id="PF00929">
    <property type="entry name" value="RNase_T"/>
    <property type="match status" value="1"/>
</dbReference>
<dbReference type="GO" id="GO:0006260">
    <property type="term" value="P:DNA replication"/>
    <property type="evidence" value="ECO:0007669"/>
    <property type="project" value="InterPro"/>
</dbReference>
<name>A0A5D0HKY0_9FLAO</name>
<comment type="subunit">
    <text evidence="5">DNA polymerase III contains a core (composed of alpha, epsilon and theta chains) that associates with a tau subunit. This core dimerizes to form the POLIII' complex. PolIII' associates with the gamma complex (composed of gamma, delta, delta', psi and chi chains) and with the beta chain to form the complete DNA polymerase III complex.</text>
</comment>
<dbReference type="OrthoDB" id="9803913at2"/>
<dbReference type="GO" id="GO:0003887">
    <property type="term" value="F:DNA-directed DNA polymerase activity"/>
    <property type="evidence" value="ECO:0007669"/>
    <property type="project" value="InterPro"/>
</dbReference>
<dbReference type="Proteomes" id="UP000323930">
    <property type="component" value="Unassembled WGS sequence"/>
</dbReference>
<evidence type="ECO:0000256" key="3">
    <source>
        <dbReference type="ARBA" id="ARBA00022839"/>
    </source>
</evidence>
<keyword evidence="2" id="KW-0378">Hydrolase</keyword>
<gene>
    <name evidence="7" type="ORF">FUA24_18860</name>
</gene>
<dbReference type="SUPFAM" id="SSF53098">
    <property type="entry name" value="Ribonuclease H-like"/>
    <property type="match status" value="1"/>
</dbReference>
<evidence type="ECO:0000313" key="7">
    <source>
        <dbReference type="EMBL" id="TYA71630.1"/>
    </source>
</evidence>
<evidence type="ECO:0000256" key="4">
    <source>
        <dbReference type="ARBA" id="ARBA00025483"/>
    </source>
</evidence>
<evidence type="ECO:0000259" key="6">
    <source>
        <dbReference type="SMART" id="SM00479"/>
    </source>
</evidence>
<feature type="domain" description="Exonuclease" evidence="6">
    <location>
        <begin position="35"/>
        <end position="207"/>
    </location>
</feature>
<keyword evidence="3 7" id="KW-0269">Exonuclease</keyword>
<dbReference type="InterPro" id="IPR013520">
    <property type="entry name" value="Ribonucl_H"/>
</dbReference>
<evidence type="ECO:0000313" key="8">
    <source>
        <dbReference type="Proteomes" id="UP000323930"/>
    </source>
</evidence>
<keyword evidence="8" id="KW-1185">Reference proteome</keyword>
<dbReference type="RefSeq" id="WP_148544616.1">
    <property type="nucleotide sequence ID" value="NZ_VSDQ01000718.1"/>
</dbReference>
<dbReference type="InterPro" id="IPR006054">
    <property type="entry name" value="DnaQ"/>
</dbReference>
<dbReference type="FunFam" id="3.30.420.10:FF:000045">
    <property type="entry name" value="3'-5' exonuclease DinG"/>
    <property type="match status" value="1"/>
</dbReference>
<protein>
    <submittedName>
        <fullName evidence="7">3'-5' exonuclease</fullName>
    </submittedName>
</protein>
<dbReference type="GO" id="GO:0003677">
    <property type="term" value="F:DNA binding"/>
    <property type="evidence" value="ECO:0007669"/>
    <property type="project" value="InterPro"/>
</dbReference>
<evidence type="ECO:0000256" key="2">
    <source>
        <dbReference type="ARBA" id="ARBA00022801"/>
    </source>
</evidence>
<dbReference type="InterPro" id="IPR012337">
    <property type="entry name" value="RNaseH-like_sf"/>
</dbReference>
<dbReference type="Gene3D" id="3.30.420.10">
    <property type="entry name" value="Ribonuclease H-like superfamily/Ribonuclease H"/>
    <property type="match status" value="1"/>
</dbReference>
<dbReference type="EMBL" id="VSDQ01000718">
    <property type="protein sequence ID" value="TYA71630.1"/>
    <property type="molecule type" value="Genomic_DNA"/>
</dbReference>
<organism evidence="7 8">
    <name type="scientific">Seonamhaeicola marinus</name>
    <dbReference type="NCBI Taxonomy" id="1912246"/>
    <lineage>
        <taxon>Bacteria</taxon>
        <taxon>Pseudomonadati</taxon>
        <taxon>Bacteroidota</taxon>
        <taxon>Flavobacteriia</taxon>
        <taxon>Flavobacteriales</taxon>
        <taxon>Flavobacteriaceae</taxon>
    </lineage>
</organism>
<dbReference type="NCBIfam" id="TIGR00573">
    <property type="entry name" value="dnaq"/>
    <property type="match status" value="1"/>
</dbReference>
<evidence type="ECO:0000256" key="5">
    <source>
        <dbReference type="ARBA" id="ARBA00026073"/>
    </source>
</evidence>
<dbReference type="PANTHER" id="PTHR30231:SF4">
    <property type="entry name" value="PROTEIN NEN2"/>
    <property type="match status" value="1"/>
</dbReference>
<reference evidence="7 8" key="1">
    <citation type="submission" date="2019-08" db="EMBL/GenBank/DDBJ databases">
        <title>Seonamhaeicola sediminis sp. nov., isolated from marine sediment.</title>
        <authorList>
            <person name="Cao W.R."/>
        </authorList>
    </citation>
    <scope>NUCLEOTIDE SEQUENCE [LARGE SCALE GENOMIC DNA]</scope>
    <source>
        <strain evidence="7 8">B011</strain>
    </source>
</reference>
<dbReference type="AlphaFoldDB" id="A0A5D0HKY0"/>
<dbReference type="GO" id="GO:0005829">
    <property type="term" value="C:cytosol"/>
    <property type="evidence" value="ECO:0007669"/>
    <property type="project" value="TreeGrafter"/>
</dbReference>
<sequence>MIKWFKKKEHNYPDFWKNYLASFKDVKQNPIGETRFVAFDTETTGFDRYKDRILSIGAVTIENKTVKVNESLELYLEQDVFNPETVKIHGLMKKGNLEKISELQAIEMFINYIGNAVLVAHHARFDYNMVNTMLSRHNLGELKNKFIDTAILFKKSKHIIYQEELDNYSLDELANLLNVPITDRHTASGDALITSMVFLKTLSRLNKKKTDLQWDYLLRT</sequence>
<accession>A0A5D0HKY0</accession>
<dbReference type="GO" id="GO:0008408">
    <property type="term" value="F:3'-5' exonuclease activity"/>
    <property type="evidence" value="ECO:0007669"/>
    <property type="project" value="TreeGrafter"/>
</dbReference>
<dbReference type="InterPro" id="IPR036397">
    <property type="entry name" value="RNaseH_sf"/>
</dbReference>
<comment type="caution">
    <text evidence="7">The sequence shown here is derived from an EMBL/GenBank/DDBJ whole genome shotgun (WGS) entry which is preliminary data.</text>
</comment>
<proteinExistence type="predicted"/>
<comment type="function">
    <text evidence="4">DNA polymerase III is a complex, multichain enzyme responsible for most of the replicative synthesis in bacteria. The epsilon subunit contain the editing function and is a proofreading 3'-5' exonuclease.</text>
</comment>
<dbReference type="PANTHER" id="PTHR30231">
    <property type="entry name" value="DNA POLYMERASE III SUBUNIT EPSILON"/>
    <property type="match status" value="1"/>
</dbReference>
<keyword evidence="1" id="KW-0540">Nuclease</keyword>